<evidence type="ECO:0000313" key="5">
    <source>
        <dbReference type="EMBL" id="HEL66067.1"/>
    </source>
</evidence>
<gene>
    <name evidence="5" type="ORF">ENQ34_05245</name>
</gene>
<organism evidence="5">
    <name type="scientific">Ammonifex degensii</name>
    <dbReference type="NCBI Taxonomy" id="42838"/>
    <lineage>
        <taxon>Bacteria</taxon>
        <taxon>Bacillati</taxon>
        <taxon>Bacillota</taxon>
        <taxon>Clostridia</taxon>
        <taxon>Thermoanaerobacterales</taxon>
        <taxon>Thermoanaerobacteraceae</taxon>
        <taxon>Ammonifex</taxon>
    </lineage>
</organism>
<dbReference type="PANTHER" id="PTHR30302">
    <property type="entry name" value="HYDROGENASE 1 MATURATION PROTEASE"/>
    <property type="match status" value="1"/>
</dbReference>
<dbReference type="Gene3D" id="3.40.50.1450">
    <property type="entry name" value="HybD-like"/>
    <property type="match status" value="1"/>
</dbReference>
<dbReference type="AlphaFoldDB" id="A0A7C2EJK0"/>
<keyword evidence="4" id="KW-0378">Hydrolase</keyword>
<evidence type="ECO:0000256" key="1">
    <source>
        <dbReference type="ARBA" id="ARBA00006814"/>
    </source>
</evidence>
<comment type="similarity">
    <text evidence="1">Belongs to the peptidase A31 family.</text>
</comment>
<dbReference type="SUPFAM" id="SSF53163">
    <property type="entry name" value="HybD-like"/>
    <property type="match status" value="1"/>
</dbReference>
<keyword evidence="2 5" id="KW-0645">Protease</keyword>
<evidence type="ECO:0000256" key="3">
    <source>
        <dbReference type="ARBA" id="ARBA00022750"/>
    </source>
</evidence>
<dbReference type="NCBIfam" id="TIGR00072">
    <property type="entry name" value="hydrog_prot"/>
    <property type="match status" value="1"/>
</dbReference>
<dbReference type="Pfam" id="PF01750">
    <property type="entry name" value="HycI"/>
    <property type="match status" value="1"/>
</dbReference>
<comment type="caution">
    <text evidence="5">The sequence shown here is derived from an EMBL/GenBank/DDBJ whole genome shotgun (WGS) entry which is preliminary data.</text>
</comment>
<dbReference type="InterPro" id="IPR000671">
    <property type="entry name" value="Peptidase_A31"/>
</dbReference>
<dbReference type="GO" id="GO:0004190">
    <property type="term" value="F:aspartic-type endopeptidase activity"/>
    <property type="evidence" value="ECO:0007669"/>
    <property type="project" value="UniProtKB-KW"/>
</dbReference>
<protein>
    <submittedName>
        <fullName evidence="5">Hydrogenase maturation protease</fullName>
    </submittedName>
</protein>
<keyword evidence="3" id="KW-0064">Aspartyl protease</keyword>
<proteinExistence type="inferred from homology"/>
<dbReference type="PANTHER" id="PTHR30302:SF1">
    <property type="entry name" value="HYDROGENASE 2 MATURATION PROTEASE"/>
    <property type="match status" value="1"/>
</dbReference>
<evidence type="ECO:0000256" key="2">
    <source>
        <dbReference type="ARBA" id="ARBA00022670"/>
    </source>
</evidence>
<dbReference type="CDD" id="cd00518">
    <property type="entry name" value="H2MP"/>
    <property type="match status" value="1"/>
</dbReference>
<dbReference type="EMBL" id="DSMU01000333">
    <property type="protein sequence ID" value="HEL66067.1"/>
    <property type="molecule type" value="Genomic_DNA"/>
</dbReference>
<evidence type="ECO:0000256" key="4">
    <source>
        <dbReference type="ARBA" id="ARBA00022801"/>
    </source>
</evidence>
<accession>A0A7C2EJK0</accession>
<reference evidence="5" key="1">
    <citation type="journal article" date="2020" name="mSystems">
        <title>Genome- and Community-Level Interaction Insights into Carbon Utilization and Element Cycling Functions of Hydrothermarchaeota in Hydrothermal Sediment.</title>
        <authorList>
            <person name="Zhou Z."/>
            <person name="Liu Y."/>
            <person name="Xu W."/>
            <person name="Pan J."/>
            <person name="Luo Z.H."/>
            <person name="Li M."/>
        </authorList>
    </citation>
    <scope>NUCLEOTIDE SEQUENCE [LARGE SCALE GENOMIC DNA]</scope>
    <source>
        <strain evidence="5">SpSt-300</strain>
    </source>
</reference>
<dbReference type="GO" id="GO:0008047">
    <property type="term" value="F:enzyme activator activity"/>
    <property type="evidence" value="ECO:0007669"/>
    <property type="project" value="InterPro"/>
</dbReference>
<name>A0A7C2EJK0_9THEO</name>
<dbReference type="GO" id="GO:0016485">
    <property type="term" value="P:protein processing"/>
    <property type="evidence" value="ECO:0007669"/>
    <property type="project" value="TreeGrafter"/>
</dbReference>
<dbReference type="InterPro" id="IPR023430">
    <property type="entry name" value="Pept_HybD-like_dom_sf"/>
</dbReference>
<sequence>MGNTYRSDDAVGLIAARRIEEKGLPGVKVLRESGEGAILMDLWKDADAVIIFDTFQAGAEPGSIHRFEAGAQPMPEDYFHYSTHLFGVAEAVELARVLGQLPPRLIVYGINAKELAPGSNLSPEVEKAVPEVVERAVREINAFRTAKRPH</sequence>